<dbReference type="GO" id="GO:0000976">
    <property type="term" value="F:transcription cis-regulatory region binding"/>
    <property type="evidence" value="ECO:0007669"/>
    <property type="project" value="TreeGrafter"/>
</dbReference>
<dbReference type="PANTHER" id="PTHR30055">
    <property type="entry name" value="HTH-TYPE TRANSCRIPTIONAL REGULATOR RUTR"/>
    <property type="match status" value="1"/>
</dbReference>
<dbReference type="Pfam" id="PF00440">
    <property type="entry name" value="TetR_N"/>
    <property type="match status" value="1"/>
</dbReference>
<evidence type="ECO:0000313" key="4">
    <source>
        <dbReference type="EMBL" id="AWT57616.1"/>
    </source>
</evidence>
<evidence type="ECO:0000313" key="5">
    <source>
        <dbReference type="Proteomes" id="UP000011200"/>
    </source>
</evidence>
<dbReference type="InterPro" id="IPR001647">
    <property type="entry name" value="HTH_TetR"/>
</dbReference>
<dbReference type="InterPro" id="IPR050109">
    <property type="entry name" value="HTH-type_TetR-like_transc_reg"/>
</dbReference>
<feature type="domain" description="HTH tetR-type" evidence="3">
    <location>
        <begin position="12"/>
        <end position="72"/>
    </location>
</feature>
<dbReference type="PROSITE" id="PS50977">
    <property type="entry name" value="HTH_TETR_2"/>
    <property type="match status" value="1"/>
</dbReference>
<dbReference type="InterPro" id="IPR009057">
    <property type="entry name" value="Homeodomain-like_sf"/>
</dbReference>
<reference evidence="4 5" key="1">
    <citation type="journal article" date="2013" name="Genome Announc.">
        <title>Draft genome sequence of MKD8, a conjugal recipient Mycobacterium smegmatis strain.</title>
        <authorList>
            <person name="Gray T.A."/>
            <person name="Palumbo M.J."/>
            <person name="Derbyshire K.M."/>
        </authorList>
    </citation>
    <scope>NUCLEOTIDE SEQUENCE [LARGE SCALE GENOMIC DNA]</scope>
    <source>
        <strain evidence="4 5">MKD8</strain>
    </source>
</reference>
<accession>A0A2U9Q0N7</accession>
<gene>
    <name evidence="4" type="ORF">D806_066840</name>
</gene>
<dbReference type="PRINTS" id="PR00455">
    <property type="entry name" value="HTHTETR"/>
</dbReference>
<dbReference type="EMBL" id="CP027541">
    <property type="protein sequence ID" value="AWT57616.1"/>
    <property type="molecule type" value="Genomic_DNA"/>
</dbReference>
<dbReference type="PANTHER" id="PTHR30055:SF241">
    <property type="entry name" value="TRANSCRIPTIONAL REGULATORY PROTEIN"/>
    <property type="match status" value="1"/>
</dbReference>
<dbReference type="Proteomes" id="UP000011200">
    <property type="component" value="Chromosome"/>
</dbReference>
<dbReference type="GO" id="GO:0003700">
    <property type="term" value="F:DNA-binding transcription factor activity"/>
    <property type="evidence" value="ECO:0007669"/>
    <property type="project" value="TreeGrafter"/>
</dbReference>
<sequence length="203" mass="22284">MVTKETAQRKRSNTRNRLLDASAELFAQRGTTQVSIDDICRCSGFTRGAFYSNFKTVEDVFFALYERQSADLLDRMADAAVEMETATLEEAASALVRVVPADIDWYVIRASFAVRARARDDIAAALKVHSDQLRQGIEPFIDATVRAAGRRLTVPLDVAARVVIAANVGAVLQLAIDDEPTQALRRNAFLAALRGISEEVPTP</sequence>
<reference evidence="5" key="2">
    <citation type="submission" date="2018-03" db="EMBL/GenBank/DDBJ databases">
        <authorList>
            <person name="Derbyshire K."/>
            <person name="Gray T.A."/>
            <person name="Champion M."/>
        </authorList>
    </citation>
    <scope>NUCLEOTIDE SEQUENCE [LARGE SCALE GENOMIC DNA]</scope>
    <source>
        <strain evidence="5">MKD8</strain>
    </source>
</reference>
<evidence type="ECO:0000256" key="2">
    <source>
        <dbReference type="PROSITE-ProRule" id="PRU00335"/>
    </source>
</evidence>
<feature type="DNA-binding region" description="H-T-H motif" evidence="2">
    <location>
        <begin position="35"/>
        <end position="54"/>
    </location>
</feature>
<dbReference type="SUPFAM" id="SSF46689">
    <property type="entry name" value="Homeodomain-like"/>
    <property type="match status" value="1"/>
</dbReference>
<dbReference type="AlphaFoldDB" id="A0A2U9Q0N7"/>
<evidence type="ECO:0000259" key="3">
    <source>
        <dbReference type="PROSITE" id="PS50977"/>
    </source>
</evidence>
<keyword evidence="1 2" id="KW-0238">DNA-binding</keyword>
<protein>
    <submittedName>
        <fullName evidence="4">Transcriptional regulator, TetR family protein</fullName>
    </submittedName>
</protein>
<organism evidence="4 5">
    <name type="scientific">Mycolicibacterium smegmatis (strain MKD8)</name>
    <name type="common">Mycobacterium smegmatis</name>
    <dbReference type="NCBI Taxonomy" id="1214915"/>
    <lineage>
        <taxon>Bacteria</taxon>
        <taxon>Bacillati</taxon>
        <taxon>Actinomycetota</taxon>
        <taxon>Actinomycetes</taxon>
        <taxon>Mycobacteriales</taxon>
        <taxon>Mycobacteriaceae</taxon>
        <taxon>Mycolicibacterium</taxon>
    </lineage>
</organism>
<name>A0A2U9Q0N7_MYCSE</name>
<dbReference type="Gene3D" id="1.10.357.10">
    <property type="entry name" value="Tetracycline Repressor, domain 2"/>
    <property type="match status" value="1"/>
</dbReference>
<proteinExistence type="predicted"/>
<evidence type="ECO:0000256" key="1">
    <source>
        <dbReference type="ARBA" id="ARBA00023125"/>
    </source>
</evidence>